<proteinExistence type="predicted"/>
<evidence type="ECO:0000313" key="4">
    <source>
        <dbReference type="EMBL" id="GGK04653.1"/>
    </source>
</evidence>
<accession>A0A917Q0X0</accession>
<evidence type="ECO:0000313" key="5">
    <source>
        <dbReference type="Proteomes" id="UP000658382"/>
    </source>
</evidence>
<dbReference type="InterPro" id="IPR028098">
    <property type="entry name" value="Glyco_trans_4-like_N"/>
</dbReference>
<dbReference type="PANTHER" id="PTHR45947">
    <property type="entry name" value="SULFOQUINOVOSYL TRANSFERASE SQD2"/>
    <property type="match status" value="1"/>
</dbReference>
<protein>
    <submittedName>
        <fullName evidence="4">Glycosyltransferase WbuB</fullName>
    </submittedName>
</protein>
<feature type="domain" description="Glycosyltransferase subfamily 4-like N-terminal" evidence="3">
    <location>
        <begin position="23"/>
        <end position="195"/>
    </location>
</feature>
<dbReference type="CDD" id="cd03794">
    <property type="entry name" value="GT4_WbuB-like"/>
    <property type="match status" value="1"/>
</dbReference>
<keyword evidence="1" id="KW-1133">Transmembrane helix</keyword>
<sequence>MQKKILLISQYFLPDINAASYRMDDLYRALKKQGYDVTVVTAEPQKYVVEEVKDAPDIHRLRLNKVNKKSFMTYVKNYFGFMFKSIYHSLFKLRKTGFDYVMVTSPPLFVALGGFIVSFFKRSRLIVDIRDIWPDSAVSAGMLKSDGLLYNVTKKIEKFIYKQSAYITCVSAPMKNNIYKKSEHQHIHVLYNGVSPVSIQQEVGSSSPSDDDRITVAYAGNIGIVQNMDIVLKAAQLLSKTPHRESFNFVVVGDGVERKKLEEEAERLHIRNVRFTGPLTKQDTIIRLSQADLLFFSLMDDPVFEETIPSKLFDYLLNNKPIVTSIKGEGRTILQELGCSLFFDPDDPESLMNALVHYKEHKTAYDQKAANNRTYVIEHYNRERMFETFLASL</sequence>
<evidence type="ECO:0000259" key="3">
    <source>
        <dbReference type="Pfam" id="PF13439"/>
    </source>
</evidence>
<keyword evidence="1" id="KW-0472">Membrane</keyword>
<dbReference type="InterPro" id="IPR001296">
    <property type="entry name" value="Glyco_trans_1"/>
</dbReference>
<gene>
    <name evidence="4" type="ORF">GCM10007063_28730</name>
</gene>
<dbReference type="Pfam" id="PF00534">
    <property type="entry name" value="Glycos_transf_1"/>
    <property type="match status" value="1"/>
</dbReference>
<name>A0A917Q0X0_9BACI</name>
<keyword evidence="5" id="KW-1185">Reference proteome</keyword>
<reference evidence="4" key="1">
    <citation type="journal article" date="2014" name="Int. J. Syst. Evol. Microbiol.">
        <title>Complete genome sequence of Corynebacterium casei LMG S-19264T (=DSM 44701T), isolated from a smear-ripened cheese.</title>
        <authorList>
            <consortium name="US DOE Joint Genome Institute (JGI-PGF)"/>
            <person name="Walter F."/>
            <person name="Albersmeier A."/>
            <person name="Kalinowski J."/>
            <person name="Ruckert C."/>
        </authorList>
    </citation>
    <scope>NUCLEOTIDE SEQUENCE</scope>
    <source>
        <strain evidence="4">JCM 12580</strain>
    </source>
</reference>
<keyword evidence="1" id="KW-0812">Transmembrane</keyword>
<feature type="domain" description="Glycosyl transferase family 1" evidence="2">
    <location>
        <begin position="206"/>
        <end position="362"/>
    </location>
</feature>
<evidence type="ECO:0000259" key="2">
    <source>
        <dbReference type="Pfam" id="PF00534"/>
    </source>
</evidence>
<dbReference type="GO" id="GO:0016758">
    <property type="term" value="F:hexosyltransferase activity"/>
    <property type="evidence" value="ECO:0007669"/>
    <property type="project" value="TreeGrafter"/>
</dbReference>
<organism evidence="4 5">
    <name type="scientific">Lentibacillus kapialis</name>
    <dbReference type="NCBI Taxonomy" id="340214"/>
    <lineage>
        <taxon>Bacteria</taxon>
        <taxon>Bacillati</taxon>
        <taxon>Bacillota</taxon>
        <taxon>Bacilli</taxon>
        <taxon>Bacillales</taxon>
        <taxon>Bacillaceae</taxon>
        <taxon>Lentibacillus</taxon>
    </lineage>
</organism>
<dbReference type="RefSeq" id="WP_188633805.1">
    <property type="nucleotide sequence ID" value="NZ_BMNQ01000055.1"/>
</dbReference>
<dbReference type="AlphaFoldDB" id="A0A917Q0X0"/>
<dbReference type="Pfam" id="PF13439">
    <property type="entry name" value="Glyco_transf_4"/>
    <property type="match status" value="1"/>
</dbReference>
<dbReference type="Proteomes" id="UP000658382">
    <property type="component" value="Unassembled WGS sequence"/>
</dbReference>
<dbReference type="Gene3D" id="3.40.50.2000">
    <property type="entry name" value="Glycogen Phosphorylase B"/>
    <property type="match status" value="2"/>
</dbReference>
<comment type="caution">
    <text evidence="4">The sequence shown here is derived from an EMBL/GenBank/DDBJ whole genome shotgun (WGS) entry which is preliminary data.</text>
</comment>
<dbReference type="InterPro" id="IPR050194">
    <property type="entry name" value="Glycosyltransferase_grp1"/>
</dbReference>
<dbReference type="PANTHER" id="PTHR45947:SF3">
    <property type="entry name" value="SULFOQUINOVOSYL TRANSFERASE SQD2"/>
    <property type="match status" value="1"/>
</dbReference>
<dbReference type="EMBL" id="BMNQ01000055">
    <property type="protein sequence ID" value="GGK04653.1"/>
    <property type="molecule type" value="Genomic_DNA"/>
</dbReference>
<evidence type="ECO:0000256" key="1">
    <source>
        <dbReference type="SAM" id="Phobius"/>
    </source>
</evidence>
<dbReference type="SUPFAM" id="SSF53756">
    <property type="entry name" value="UDP-Glycosyltransferase/glycogen phosphorylase"/>
    <property type="match status" value="1"/>
</dbReference>
<reference evidence="4" key="2">
    <citation type="submission" date="2020-09" db="EMBL/GenBank/DDBJ databases">
        <authorList>
            <person name="Sun Q."/>
            <person name="Ohkuma M."/>
        </authorList>
    </citation>
    <scope>NUCLEOTIDE SEQUENCE</scope>
    <source>
        <strain evidence="4">JCM 12580</strain>
    </source>
</reference>
<feature type="transmembrane region" description="Helical" evidence="1">
    <location>
        <begin position="100"/>
        <end position="120"/>
    </location>
</feature>